<accession>A0ABU7B949</accession>
<comment type="caution">
    <text evidence="1">The sequence shown here is derived from an EMBL/GenBank/DDBJ whole genome shotgun (WGS) entry which is preliminary data.</text>
</comment>
<dbReference type="PANTHER" id="PTHR46791:SF11">
    <property type="entry name" value="INTEGRASE CATALYTIC DOMAIN-CONTAINING PROTEIN"/>
    <property type="match status" value="1"/>
</dbReference>
<proteinExistence type="predicted"/>
<name>A0ABU7B949_9TELE</name>
<sequence length="112" mass="13117">MRELGLSTRFTYSNLSDSRLDDTVRSIKSRIPHAGYRMVKGCLQADGHRVHWDRIKESMHRVDAPGVLEKMTQLGCIVRRTYCLQSLFLWSDYPLPFFIFYFQGTTSSYMVE</sequence>
<reference evidence="1 2" key="1">
    <citation type="submission" date="2021-07" db="EMBL/GenBank/DDBJ databases">
        <authorList>
            <person name="Palmer J.M."/>
        </authorList>
    </citation>
    <scope>NUCLEOTIDE SEQUENCE [LARGE SCALE GENOMIC DNA]</scope>
    <source>
        <strain evidence="1 2">AT_MEX2019</strain>
        <tissue evidence="1">Muscle</tissue>
    </source>
</reference>
<organism evidence="1 2">
    <name type="scientific">Ataeniobius toweri</name>
    <dbReference type="NCBI Taxonomy" id="208326"/>
    <lineage>
        <taxon>Eukaryota</taxon>
        <taxon>Metazoa</taxon>
        <taxon>Chordata</taxon>
        <taxon>Craniata</taxon>
        <taxon>Vertebrata</taxon>
        <taxon>Euteleostomi</taxon>
        <taxon>Actinopterygii</taxon>
        <taxon>Neopterygii</taxon>
        <taxon>Teleostei</taxon>
        <taxon>Neoteleostei</taxon>
        <taxon>Acanthomorphata</taxon>
        <taxon>Ovalentaria</taxon>
        <taxon>Atherinomorphae</taxon>
        <taxon>Cyprinodontiformes</taxon>
        <taxon>Goodeidae</taxon>
        <taxon>Ataeniobius</taxon>
    </lineage>
</organism>
<protein>
    <submittedName>
        <fullName evidence="1">Uncharacterized protein</fullName>
    </submittedName>
</protein>
<dbReference type="EMBL" id="JAHUTI010041943">
    <property type="protein sequence ID" value="MED6246054.1"/>
    <property type="molecule type" value="Genomic_DNA"/>
</dbReference>
<keyword evidence="2" id="KW-1185">Reference proteome</keyword>
<evidence type="ECO:0000313" key="2">
    <source>
        <dbReference type="Proteomes" id="UP001345963"/>
    </source>
</evidence>
<dbReference type="PANTHER" id="PTHR46791">
    <property type="entry name" value="EXPRESSED PROTEIN"/>
    <property type="match status" value="1"/>
</dbReference>
<dbReference type="Proteomes" id="UP001345963">
    <property type="component" value="Unassembled WGS sequence"/>
</dbReference>
<gene>
    <name evidence="1" type="ORF">ATANTOWER_012198</name>
</gene>
<evidence type="ECO:0000313" key="1">
    <source>
        <dbReference type="EMBL" id="MED6246054.1"/>
    </source>
</evidence>